<reference evidence="1 2" key="1">
    <citation type="submission" date="2019-02" db="EMBL/GenBank/DDBJ databases">
        <title>Paenibacillus sp. nov., isolated from surface-sterilized tissue of Thalictrum simplex L.</title>
        <authorList>
            <person name="Tuo L."/>
        </authorList>
    </citation>
    <scope>NUCLEOTIDE SEQUENCE [LARGE SCALE GENOMIC DNA]</scope>
    <source>
        <strain evidence="1 2">N2SHLJ1</strain>
    </source>
</reference>
<dbReference type="OrthoDB" id="9810148at2"/>
<dbReference type="PANTHER" id="PTHR11669">
    <property type="entry name" value="REPLICATION FACTOR C / DNA POLYMERASE III GAMMA-TAU SUBUNIT"/>
    <property type="match status" value="1"/>
</dbReference>
<gene>
    <name evidence="1" type="primary">holB</name>
    <name evidence="1" type="ORF">EYB31_37160</name>
</gene>
<keyword evidence="1" id="KW-0548">Nucleotidyltransferase</keyword>
<dbReference type="InterPro" id="IPR027417">
    <property type="entry name" value="P-loop_NTPase"/>
</dbReference>
<dbReference type="Pfam" id="PF13177">
    <property type="entry name" value="DNA_pol3_delta2"/>
    <property type="match status" value="1"/>
</dbReference>
<proteinExistence type="predicted"/>
<dbReference type="AlphaFoldDB" id="A0A4Q9DD44"/>
<comment type="caution">
    <text evidence="1">The sequence shown here is derived from an EMBL/GenBank/DDBJ whole genome shotgun (WGS) entry which is preliminary data.</text>
</comment>
<dbReference type="CDD" id="cd00009">
    <property type="entry name" value="AAA"/>
    <property type="match status" value="1"/>
</dbReference>
<dbReference type="RefSeq" id="WP_131018633.1">
    <property type="nucleotide sequence ID" value="NZ_SIRE01000042.1"/>
</dbReference>
<dbReference type="FunFam" id="3.40.50.300:FF:001255">
    <property type="entry name" value="DNA polymerase III subunit delta"/>
    <property type="match status" value="1"/>
</dbReference>
<dbReference type="EMBL" id="SIRE01000042">
    <property type="protein sequence ID" value="TBL69001.1"/>
    <property type="molecule type" value="Genomic_DNA"/>
</dbReference>
<dbReference type="NCBIfam" id="TIGR00678">
    <property type="entry name" value="holB"/>
    <property type="match status" value="1"/>
</dbReference>
<dbReference type="GO" id="GO:0003887">
    <property type="term" value="F:DNA-directed DNA polymerase activity"/>
    <property type="evidence" value="ECO:0007669"/>
    <property type="project" value="UniProtKB-EC"/>
</dbReference>
<organism evidence="1 2">
    <name type="scientific">Paenibacillus thalictri</name>
    <dbReference type="NCBI Taxonomy" id="2527873"/>
    <lineage>
        <taxon>Bacteria</taxon>
        <taxon>Bacillati</taxon>
        <taxon>Bacillota</taxon>
        <taxon>Bacilli</taxon>
        <taxon>Bacillales</taxon>
        <taxon>Paenibacillaceae</taxon>
        <taxon>Paenibacillus</taxon>
    </lineage>
</organism>
<dbReference type="Gene3D" id="3.40.50.300">
    <property type="entry name" value="P-loop containing nucleotide triphosphate hydrolases"/>
    <property type="match status" value="1"/>
</dbReference>
<dbReference type="EC" id="2.7.7.7" evidence="1"/>
<dbReference type="Proteomes" id="UP000293142">
    <property type="component" value="Unassembled WGS sequence"/>
</dbReference>
<accession>A0A4Q9DD44</accession>
<sequence>MSFQSIRGQNRVKRILQNSLLNNSVSHAYIFSGPAGTGRKAMALALAQAIYCKVLPDDACGVCLDCRKVLHRNHPDLLFIEPDGSSIKIDQIRGLQKEFAYRSTVSGTKIYIVDEADKMTVQAANSLLKFLEEPAFSVVAILITENGHALLPTIQSRSQWISFTPMSRKEMTELLLEEGHSPALVHCAVHLTAGVDAARELIQGNGFAEIRSLGVQLAKDSLTRLPTAMLTVQQKLGKSELSEQLPLLLDLLILWLKDMVQIHLGNKNNLVYIDQLDWMSGQALSKELSHWVSGMDRAVELQKRLRYHANPQLVLENMLLQLRGV</sequence>
<dbReference type="SUPFAM" id="SSF52540">
    <property type="entry name" value="P-loop containing nucleoside triphosphate hydrolases"/>
    <property type="match status" value="1"/>
</dbReference>
<keyword evidence="1" id="KW-0808">Transferase</keyword>
<evidence type="ECO:0000313" key="2">
    <source>
        <dbReference type="Proteomes" id="UP000293142"/>
    </source>
</evidence>
<protein>
    <submittedName>
        <fullName evidence="1">DNA polymerase III subunit delta</fullName>
        <ecNumber evidence="1">2.7.7.7</ecNumber>
    </submittedName>
</protein>
<dbReference type="PANTHER" id="PTHR11669:SF8">
    <property type="entry name" value="DNA POLYMERASE III SUBUNIT DELTA"/>
    <property type="match status" value="1"/>
</dbReference>
<evidence type="ECO:0000313" key="1">
    <source>
        <dbReference type="EMBL" id="TBL69001.1"/>
    </source>
</evidence>
<dbReference type="GO" id="GO:0006261">
    <property type="term" value="P:DNA-templated DNA replication"/>
    <property type="evidence" value="ECO:0007669"/>
    <property type="project" value="TreeGrafter"/>
</dbReference>
<dbReference type="InterPro" id="IPR050238">
    <property type="entry name" value="DNA_Rep/Repair_Clamp_Loader"/>
</dbReference>
<dbReference type="InterPro" id="IPR004622">
    <property type="entry name" value="DNA_pol_HolB"/>
</dbReference>
<keyword evidence="2" id="KW-1185">Reference proteome</keyword>
<name>A0A4Q9DD44_9BACL</name>
<dbReference type="GO" id="GO:0008408">
    <property type="term" value="F:3'-5' exonuclease activity"/>
    <property type="evidence" value="ECO:0007669"/>
    <property type="project" value="InterPro"/>
</dbReference>